<evidence type="ECO:0000313" key="1">
    <source>
        <dbReference type="EMBL" id="GGK62599.1"/>
    </source>
</evidence>
<gene>
    <name evidence="1" type="ORF">GCM10010094_24100</name>
</gene>
<comment type="caution">
    <text evidence="1">The sequence shown here is derived from an EMBL/GenBank/DDBJ whole genome shotgun (WGS) entry which is preliminary data.</text>
</comment>
<sequence>MPRDHIIAAADRLDTVTSGTQSETEYRLISDAHAITHLVCCRDVPWQTTFCGISGPDSINPAAEVLCTMCLEEIEAMSPGCVSAPEKTCPVDNRRCPDEHEVALRMARETGPTS</sequence>
<protein>
    <submittedName>
        <fullName evidence="1">Uncharacterized protein</fullName>
    </submittedName>
</protein>
<name>A0A917QPP0_9ACTN</name>
<dbReference type="AlphaFoldDB" id="A0A917QPP0"/>
<reference evidence="1" key="2">
    <citation type="submission" date="2020-09" db="EMBL/GenBank/DDBJ databases">
        <authorList>
            <person name="Sun Q."/>
            <person name="Ohkuma M."/>
        </authorList>
    </citation>
    <scope>NUCLEOTIDE SEQUENCE</scope>
    <source>
        <strain evidence="1">JCM 3035</strain>
    </source>
</reference>
<evidence type="ECO:0000313" key="2">
    <source>
        <dbReference type="Proteomes" id="UP000637788"/>
    </source>
</evidence>
<proteinExistence type="predicted"/>
<keyword evidence="2" id="KW-1185">Reference proteome</keyword>
<dbReference type="EMBL" id="BMPQ01000005">
    <property type="protein sequence ID" value="GGK62599.1"/>
    <property type="molecule type" value="Genomic_DNA"/>
</dbReference>
<dbReference type="Proteomes" id="UP000637788">
    <property type="component" value="Unassembled WGS sequence"/>
</dbReference>
<organism evidence="1 2">
    <name type="scientific">Streptomyces flaveus</name>
    <dbReference type="NCBI Taxonomy" id="66370"/>
    <lineage>
        <taxon>Bacteria</taxon>
        <taxon>Bacillati</taxon>
        <taxon>Actinomycetota</taxon>
        <taxon>Actinomycetes</taxon>
        <taxon>Kitasatosporales</taxon>
        <taxon>Streptomycetaceae</taxon>
        <taxon>Streptomyces</taxon>
        <taxon>Streptomyces aurantiacus group</taxon>
    </lineage>
</organism>
<reference evidence="1" key="1">
    <citation type="journal article" date="2014" name="Int. J. Syst. Evol. Microbiol.">
        <title>Complete genome sequence of Corynebacterium casei LMG S-19264T (=DSM 44701T), isolated from a smear-ripened cheese.</title>
        <authorList>
            <consortium name="US DOE Joint Genome Institute (JGI-PGF)"/>
            <person name="Walter F."/>
            <person name="Albersmeier A."/>
            <person name="Kalinowski J."/>
            <person name="Ruckert C."/>
        </authorList>
    </citation>
    <scope>NUCLEOTIDE SEQUENCE</scope>
    <source>
        <strain evidence="1">JCM 3035</strain>
    </source>
</reference>
<accession>A0A917QPP0</accession>